<accession>A0A1B9GY07</accession>
<proteinExistence type="predicted"/>
<evidence type="ECO:0000259" key="2">
    <source>
        <dbReference type="Pfam" id="PF01593"/>
    </source>
</evidence>
<reference evidence="3 4" key="1">
    <citation type="submission" date="2013-07" db="EMBL/GenBank/DDBJ databases">
        <title>The Genome Sequence of Cryptococcus heveanensis BCC8398.</title>
        <authorList>
            <consortium name="The Broad Institute Genome Sequencing Platform"/>
            <person name="Cuomo C."/>
            <person name="Litvintseva A."/>
            <person name="Chen Y."/>
            <person name="Heitman J."/>
            <person name="Sun S."/>
            <person name="Springer D."/>
            <person name="Dromer F."/>
            <person name="Young S.K."/>
            <person name="Zeng Q."/>
            <person name="Gargeya S."/>
            <person name="Fitzgerald M."/>
            <person name="Abouelleil A."/>
            <person name="Alvarado L."/>
            <person name="Berlin A.M."/>
            <person name="Chapman S.B."/>
            <person name="Dewar J."/>
            <person name="Goldberg J."/>
            <person name="Griggs A."/>
            <person name="Gujja S."/>
            <person name="Hansen M."/>
            <person name="Howarth C."/>
            <person name="Imamovic A."/>
            <person name="Larimer J."/>
            <person name="McCowan C."/>
            <person name="Murphy C."/>
            <person name="Pearson M."/>
            <person name="Priest M."/>
            <person name="Roberts A."/>
            <person name="Saif S."/>
            <person name="Shea T."/>
            <person name="Sykes S."/>
            <person name="Wortman J."/>
            <person name="Nusbaum C."/>
            <person name="Birren B."/>
        </authorList>
    </citation>
    <scope>NUCLEOTIDE SEQUENCE [LARGE SCALE GENOMIC DNA]</scope>
    <source>
        <strain evidence="3 4">BCC8398</strain>
    </source>
</reference>
<dbReference type="OrthoDB" id="38045at2759"/>
<gene>
    <name evidence="3" type="ORF">I316_02338</name>
</gene>
<dbReference type="Pfam" id="PF01593">
    <property type="entry name" value="Amino_oxidase"/>
    <property type="match status" value="1"/>
</dbReference>
<keyword evidence="4" id="KW-1185">Reference proteome</keyword>
<dbReference type="AlphaFoldDB" id="A0A1B9GY07"/>
<dbReference type="STRING" id="1296120.A0A1B9GY07"/>
<dbReference type="FunFam" id="3.50.50.60:FF:000220">
    <property type="entry name" value="UDP-galactopyranose mutase"/>
    <property type="match status" value="1"/>
</dbReference>
<organism evidence="3 4">
    <name type="scientific">Kwoniella heveanensis BCC8398</name>
    <dbReference type="NCBI Taxonomy" id="1296120"/>
    <lineage>
        <taxon>Eukaryota</taxon>
        <taxon>Fungi</taxon>
        <taxon>Dikarya</taxon>
        <taxon>Basidiomycota</taxon>
        <taxon>Agaricomycotina</taxon>
        <taxon>Tremellomycetes</taxon>
        <taxon>Tremellales</taxon>
        <taxon>Cryptococcaceae</taxon>
        <taxon>Kwoniella</taxon>
    </lineage>
</organism>
<dbReference type="Proteomes" id="UP000092666">
    <property type="component" value="Unassembled WGS sequence"/>
</dbReference>
<name>A0A1B9GY07_9TREE</name>
<dbReference type="PANTHER" id="PTHR43734">
    <property type="entry name" value="PHYTOENE DESATURASE"/>
    <property type="match status" value="1"/>
</dbReference>
<dbReference type="InterPro" id="IPR002937">
    <property type="entry name" value="Amino_oxidase"/>
</dbReference>
<dbReference type="GO" id="GO:0016491">
    <property type="term" value="F:oxidoreductase activity"/>
    <property type="evidence" value="ECO:0007669"/>
    <property type="project" value="InterPro"/>
</dbReference>
<dbReference type="PANTHER" id="PTHR43734:SF4">
    <property type="entry name" value="AMINE OXIDASE DOMAIN-CONTAINING PROTEIN"/>
    <property type="match status" value="1"/>
</dbReference>
<feature type="domain" description="Amine oxidase" evidence="2">
    <location>
        <begin position="56"/>
        <end position="332"/>
    </location>
</feature>
<evidence type="ECO:0000313" key="3">
    <source>
        <dbReference type="EMBL" id="OCF35845.1"/>
    </source>
</evidence>
<evidence type="ECO:0000256" key="1">
    <source>
        <dbReference type="SAM" id="MobiDB-lite"/>
    </source>
</evidence>
<protein>
    <submittedName>
        <fullName evidence="3">UDP-galactopyranose mutase</fullName>
    </submittedName>
</protein>
<dbReference type="EMBL" id="KI669497">
    <property type="protein sequence ID" value="OCF35845.1"/>
    <property type="molecule type" value="Genomic_DNA"/>
</dbReference>
<feature type="compositionally biased region" description="Polar residues" evidence="1">
    <location>
        <begin position="7"/>
        <end position="31"/>
    </location>
</feature>
<feature type="region of interest" description="Disordered" evidence="1">
    <location>
        <begin position="1"/>
        <end position="43"/>
    </location>
</feature>
<dbReference type="InterPro" id="IPR036188">
    <property type="entry name" value="FAD/NAD-bd_sf"/>
</dbReference>
<reference evidence="4" key="2">
    <citation type="submission" date="2013-12" db="EMBL/GenBank/DDBJ databases">
        <title>Evolution of pathogenesis and genome organization in the Tremellales.</title>
        <authorList>
            <person name="Cuomo C."/>
            <person name="Litvintseva A."/>
            <person name="Heitman J."/>
            <person name="Chen Y."/>
            <person name="Sun S."/>
            <person name="Springer D."/>
            <person name="Dromer F."/>
            <person name="Young S."/>
            <person name="Zeng Q."/>
            <person name="Chapman S."/>
            <person name="Gujja S."/>
            <person name="Saif S."/>
            <person name="Birren B."/>
        </authorList>
    </citation>
    <scope>NUCLEOTIDE SEQUENCE [LARGE SCALE GENOMIC DNA]</scope>
    <source>
        <strain evidence="4">BCC8398</strain>
    </source>
</reference>
<sequence>MAVTIDSVPSTPGFSRSGTPTTRSSATSVAESDTLGEEAQDEEVHVETLVIGAGPTGLGAATRLDQLGRDYLIVDSAQTPGGLASTDITPEGFYFDVGGHVIFSHYAYFDDALNRALPNENDWSTHQRVSYVRSAGKWVPYPYQNNVSQLPLDLRVKCVDGLIEAAEQRALNPAYKPQNFDEWIVRNMGTGIADLFMRPYNFKVWGTPTTKMQCKWLGERVAAPNVRTVVRNALTMQTAGNWGPNATFRFPARGGTGGIWTAVSEQLPSTNFRLGQKSGSVRRVDAAQKVVEMGDGKRIRYDNLVSTMGLDGLLDRLETGPNELEAMQVAAKEGLVYSSTIILGIGIRGTRPDRIGDKCWLYFPEDDAPFYRATIFSNYSPYNTPDQSIKLPTLRRADPSLAFDQDAAKEGPYWSIMLEVCQSAEKPVNLDTLLEDTIRGAVSTELILPEDEIVSLYERRFDHGYPTPSLGRDTALASILPTLRDVYDIRSRGRFGSWKYECGNQDHSFMLGVEAVDNALFGTPEMTLHETDWVNGRPNVERRLQ</sequence>
<dbReference type="SUPFAM" id="SSF51971">
    <property type="entry name" value="Nucleotide-binding domain"/>
    <property type="match status" value="1"/>
</dbReference>
<evidence type="ECO:0000313" key="4">
    <source>
        <dbReference type="Proteomes" id="UP000092666"/>
    </source>
</evidence>
<dbReference type="Gene3D" id="3.50.50.60">
    <property type="entry name" value="FAD/NAD(P)-binding domain"/>
    <property type="match status" value="1"/>
</dbReference>